<evidence type="ECO:0000313" key="3">
    <source>
        <dbReference type="Proteomes" id="UP000662747"/>
    </source>
</evidence>
<reference evidence="2 3" key="1">
    <citation type="submission" date="2021-02" db="EMBL/GenBank/DDBJ databases">
        <title>De Novo genome assembly of isolated myxobacteria.</title>
        <authorList>
            <person name="Stevens D.C."/>
        </authorList>
    </citation>
    <scope>NUCLEOTIDE SEQUENCE [LARGE SCALE GENOMIC DNA]</scope>
    <source>
        <strain evidence="3">SCPEA02</strain>
    </source>
</reference>
<evidence type="ECO:0000256" key="1">
    <source>
        <dbReference type="SAM" id="Phobius"/>
    </source>
</evidence>
<evidence type="ECO:0000313" key="2">
    <source>
        <dbReference type="EMBL" id="QSQ23096.1"/>
    </source>
</evidence>
<accession>A0ABX7NVY1</accession>
<name>A0ABX7NVY1_9BACT</name>
<sequence length="271" mass="29679">MSSRSTPRPPWLLATLALVTLTGCFDLVQEVWINPDGSARVVLDVGIPKSLVALGGKHGGQDLMEQVRQEQEAAKETLSKDPNVEKLEQRTYEEGDRVHVVHDLTVRDATKLPELYRKLADDASRERQRGAGNWDFRIERDGGDYVFTQRFVPDKAVLPAEGGDPAEQAAKELAKGMAKALLVNNNVTLRVHGPSIGETNGTVNEKKDTVEWKMPLSELVDAPAGGREFRAVVHGGEPLWLWPIVIGVPLAVLGLAIAAARRKRRAAAYGQ</sequence>
<proteinExistence type="predicted"/>
<keyword evidence="1" id="KW-1133">Transmembrane helix</keyword>
<keyword evidence="3" id="KW-1185">Reference proteome</keyword>
<evidence type="ECO:0008006" key="4">
    <source>
        <dbReference type="Google" id="ProtNLM"/>
    </source>
</evidence>
<gene>
    <name evidence="2" type="ORF">JY651_49795</name>
</gene>
<organism evidence="2 3">
    <name type="scientific">Pyxidicoccus parkwayensis</name>
    <dbReference type="NCBI Taxonomy" id="2813578"/>
    <lineage>
        <taxon>Bacteria</taxon>
        <taxon>Pseudomonadati</taxon>
        <taxon>Myxococcota</taxon>
        <taxon>Myxococcia</taxon>
        <taxon>Myxococcales</taxon>
        <taxon>Cystobacterineae</taxon>
        <taxon>Myxococcaceae</taxon>
        <taxon>Pyxidicoccus</taxon>
    </lineage>
</organism>
<dbReference type="PROSITE" id="PS51257">
    <property type="entry name" value="PROKAR_LIPOPROTEIN"/>
    <property type="match status" value="1"/>
</dbReference>
<dbReference type="EMBL" id="CP071090">
    <property type="protein sequence ID" value="QSQ23096.1"/>
    <property type="molecule type" value="Genomic_DNA"/>
</dbReference>
<keyword evidence="1" id="KW-0472">Membrane</keyword>
<protein>
    <recommendedName>
        <fullName evidence="4">DUF3153 domain-containing protein</fullName>
    </recommendedName>
</protein>
<dbReference type="Proteomes" id="UP000662747">
    <property type="component" value="Chromosome"/>
</dbReference>
<dbReference type="RefSeq" id="WP_206724671.1">
    <property type="nucleotide sequence ID" value="NZ_CP071090.1"/>
</dbReference>
<keyword evidence="1" id="KW-0812">Transmembrane</keyword>
<feature type="transmembrane region" description="Helical" evidence="1">
    <location>
        <begin position="239"/>
        <end position="260"/>
    </location>
</feature>